<dbReference type="EMBL" id="JAIEZQ010000003">
    <property type="protein sequence ID" value="MBY9076908.1"/>
    <property type="molecule type" value="Genomic_DNA"/>
</dbReference>
<dbReference type="InterPro" id="IPR017926">
    <property type="entry name" value="GATASE"/>
</dbReference>
<evidence type="ECO:0000313" key="2">
    <source>
        <dbReference type="EMBL" id="MBY9076908.1"/>
    </source>
</evidence>
<dbReference type="Proteomes" id="UP000754710">
    <property type="component" value="Unassembled WGS sequence"/>
</dbReference>
<evidence type="ECO:0000259" key="1">
    <source>
        <dbReference type="Pfam" id="PF00117"/>
    </source>
</evidence>
<dbReference type="InterPro" id="IPR044992">
    <property type="entry name" value="ChyE-like"/>
</dbReference>
<sequence>MSSSGVLVVEHEAQCPPGWMGEWLAEAGVPLDVRRPYAGDRLPEDLAGHSGMLVLGGSMDAYADEQHPWLTEVKALVRRAAETHVPTLGICLGHQLVAVALGGAVHPNPRGQQIGVLDVGWTEAAADDALLGPLTQARVAVQWNNDVVSVVPPDAVVLARTPADEVQAVRYAPTVWGVQSHPEAGEEIVRSWADSDRDEAVERGVDVDEYVARVAAAREELRSAWRPLATGFAALTEDAVATW</sequence>
<dbReference type="PANTHER" id="PTHR42695:SF5">
    <property type="entry name" value="GLUTAMINE AMIDOTRANSFERASE YLR126C-RELATED"/>
    <property type="match status" value="1"/>
</dbReference>
<comment type="caution">
    <text evidence="2">The sequence shown here is derived from an EMBL/GenBank/DDBJ whole genome shotgun (WGS) entry which is preliminary data.</text>
</comment>
<feature type="domain" description="Glutamine amidotransferase" evidence="1">
    <location>
        <begin position="25"/>
        <end position="184"/>
    </location>
</feature>
<dbReference type="SUPFAM" id="SSF52317">
    <property type="entry name" value="Class I glutamine amidotransferase-like"/>
    <property type="match status" value="1"/>
</dbReference>
<dbReference type="InterPro" id="IPR029062">
    <property type="entry name" value="Class_I_gatase-like"/>
</dbReference>
<dbReference type="PANTHER" id="PTHR42695">
    <property type="entry name" value="GLUTAMINE AMIDOTRANSFERASE YLR126C-RELATED"/>
    <property type="match status" value="1"/>
</dbReference>
<protein>
    <submittedName>
        <fullName evidence="2">Type 1 glutamine amidotransferase</fullName>
    </submittedName>
</protein>
<keyword evidence="2" id="KW-0315">Glutamine amidotransferase</keyword>
<proteinExistence type="predicted"/>
<accession>A0ABS7RPD0</accession>
<dbReference type="Pfam" id="PF00117">
    <property type="entry name" value="GATase"/>
    <property type="match status" value="1"/>
</dbReference>
<gene>
    <name evidence="2" type="ORF">K1X13_18925</name>
</gene>
<keyword evidence="3" id="KW-1185">Reference proteome</keyword>
<dbReference type="RefSeq" id="WP_221026682.1">
    <property type="nucleotide sequence ID" value="NZ_JAIEZQ010000003.1"/>
</dbReference>
<dbReference type="Gene3D" id="3.40.50.880">
    <property type="match status" value="1"/>
</dbReference>
<name>A0ABS7RPD0_9ACTN</name>
<organism evidence="2 3">
    <name type="scientific">Nocardioides jiangsuensis</name>
    <dbReference type="NCBI Taxonomy" id="2866161"/>
    <lineage>
        <taxon>Bacteria</taxon>
        <taxon>Bacillati</taxon>
        <taxon>Actinomycetota</taxon>
        <taxon>Actinomycetes</taxon>
        <taxon>Propionibacteriales</taxon>
        <taxon>Nocardioidaceae</taxon>
        <taxon>Nocardioides</taxon>
    </lineage>
</organism>
<dbReference type="PROSITE" id="PS51273">
    <property type="entry name" value="GATASE_TYPE_1"/>
    <property type="match status" value="1"/>
</dbReference>
<reference evidence="2 3" key="1">
    <citation type="submission" date="2021-08" db="EMBL/GenBank/DDBJ databases">
        <title>Nocardioides bacterium WL0053 sp. nov., isolated from the sediment.</title>
        <authorList>
            <person name="Wang L."/>
            <person name="Zhang D."/>
            <person name="Zhang A."/>
        </authorList>
    </citation>
    <scope>NUCLEOTIDE SEQUENCE [LARGE SCALE GENOMIC DNA]</scope>
    <source>
        <strain evidence="2 3">WL0053</strain>
    </source>
</reference>
<dbReference type="CDD" id="cd01741">
    <property type="entry name" value="GATase1_1"/>
    <property type="match status" value="1"/>
</dbReference>
<evidence type="ECO:0000313" key="3">
    <source>
        <dbReference type="Proteomes" id="UP000754710"/>
    </source>
</evidence>